<dbReference type="OrthoDB" id="104036at2"/>
<name>A0A2Z5FYR8_9BACT</name>
<dbReference type="InterPro" id="IPR012334">
    <property type="entry name" value="Pectin_lyas_fold"/>
</dbReference>
<dbReference type="InterPro" id="IPR006626">
    <property type="entry name" value="PbH1"/>
</dbReference>
<dbReference type="RefSeq" id="WP_114206956.1">
    <property type="nucleotide sequence ID" value="NZ_CP030840.1"/>
</dbReference>
<organism evidence="1 2">
    <name type="scientific">Acidisarcina polymorpha</name>
    <dbReference type="NCBI Taxonomy" id="2211140"/>
    <lineage>
        <taxon>Bacteria</taxon>
        <taxon>Pseudomonadati</taxon>
        <taxon>Acidobacteriota</taxon>
        <taxon>Terriglobia</taxon>
        <taxon>Terriglobales</taxon>
        <taxon>Acidobacteriaceae</taxon>
        <taxon>Acidisarcina</taxon>
    </lineage>
</organism>
<sequence>MTYIRASEIGCALDCNLQNGRNKYKGGPATDDGPRINAAMAGATAEHPITLIIDGSALISGLFLPAGGNWSIAGLGCGTGFFVKSGTNNDGIHNGPDAGIPSDPGPPAPVRSGMNVSLSNFTVNGNRGDGHHGDATGGVAQGANGVGFFGINLMNLNNIVIDKVVVVNSPEYNIRFANVGNVVVSGCVVRTFGPNSDGLHFDGPANDITITNCDFTTDDDSIALNCPEGYSGDISRVAVSNCTFNSWSLMRLYTANANYRYNIDTVTVSNCTGTLSEYAFVIGLGYTSNLQAVNGLTISDCKLTAPMLLGIEENFGSIALRNVTLTPNQSNVIWNKYQTNKTNAFLRPSPVDGPLTCTGSSLSFENCVIYRNSDEDVPAVVLENGSIIGSVEFNGFAVQDAGSHSKAKELLNLESASIGQLTITSIDSTNIEAPISADNFAGLGSVSGGGVLATGWEFPDALMANGVPYISADSGLPSIKVNGVVQPYSPG</sequence>
<accession>A0A2Z5FYR8</accession>
<reference evidence="1 2" key="1">
    <citation type="journal article" date="2018" name="Front. Microbiol.">
        <title>Hydrolytic Capabilities as a Key to Environmental Success: Chitinolytic and Cellulolytic Acidobacteria From Acidic Sub-arctic Soils and Boreal Peatlands.</title>
        <authorList>
            <person name="Belova S.E."/>
            <person name="Ravin N.V."/>
            <person name="Pankratov T.A."/>
            <person name="Rakitin A.L."/>
            <person name="Ivanova A.A."/>
            <person name="Beletsky A.V."/>
            <person name="Mardanov A.V."/>
            <person name="Sinninghe Damste J.S."/>
            <person name="Dedysh S.N."/>
        </authorList>
    </citation>
    <scope>NUCLEOTIDE SEQUENCE [LARGE SCALE GENOMIC DNA]</scope>
    <source>
        <strain evidence="1 2">SBC82</strain>
    </source>
</reference>
<dbReference type="SMART" id="SM00710">
    <property type="entry name" value="PbH1"/>
    <property type="match status" value="5"/>
</dbReference>
<evidence type="ECO:0000313" key="2">
    <source>
        <dbReference type="Proteomes" id="UP000253606"/>
    </source>
</evidence>
<gene>
    <name evidence="1" type="ORF">ACPOL_2192</name>
</gene>
<proteinExistence type="predicted"/>
<dbReference type="Gene3D" id="2.160.20.10">
    <property type="entry name" value="Single-stranded right-handed beta-helix, Pectin lyase-like"/>
    <property type="match status" value="1"/>
</dbReference>
<dbReference type="SUPFAM" id="SSF51126">
    <property type="entry name" value="Pectin lyase-like"/>
    <property type="match status" value="1"/>
</dbReference>
<dbReference type="EMBL" id="CP030840">
    <property type="protein sequence ID" value="AXC11516.1"/>
    <property type="molecule type" value="Genomic_DNA"/>
</dbReference>
<dbReference type="Proteomes" id="UP000253606">
    <property type="component" value="Chromosome"/>
</dbReference>
<dbReference type="AlphaFoldDB" id="A0A2Z5FYR8"/>
<dbReference type="KEGG" id="abas:ACPOL_2192"/>
<evidence type="ECO:0000313" key="1">
    <source>
        <dbReference type="EMBL" id="AXC11516.1"/>
    </source>
</evidence>
<dbReference type="InterPro" id="IPR011050">
    <property type="entry name" value="Pectin_lyase_fold/virulence"/>
</dbReference>
<keyword evidence="2" id="KW-1185">Reference proteome</keyword>
<protein>
    <submittedName>
        <fullName evidence="1">Uncharacterized protein</fullName>
    </submittedName>
</protein>